<protein>
    <recommendedName>
        <fullName evidence="2">PNPLA domain-containing protein</fullName>
    </recommendedName>
</protein>
<evidence type="ECO:0008006" key="2">
    <source>
        <dbReference type="Google" id="ProtNLM"/>
    </source>
</evidence>
<name>A0A3B0YEG1_9ZZZZ</name>
<dbReference type="Gene3D" id="3.40.1090.10">
    <property type="entry name" value="Cytosolic phospholipase A2 catalytic domain"/>
    <property type="match status" value="1"/>
</dbReference>
<organism evidence="1">
    <name type="scientific">hydrothermal vent metagenome</name>
    <dbReference type="NCBI Taxonomy" id="652676"/>
    <lineage>
        <taxon>unclassified sequences</taxon>
        <taxon>metagenomes</taxon>
        <taxon>ecological metagenomes</taxon>
    </lineage>
</organism>
<sequence>MDSEDSYIKKDQFSELKYKELNQMRKRTDATGHGEKELVGLAISGGGIRSAIFALDFLQSLPEDIYGYRRTHSKFPDELPEFSVVKGL</sequence>
<accession>A0A3B0YEG1</accession>
<proteinExistence type="predicted"/>
<evidence type="ECO:0000313" key="1">
    <source>
        <dbReference type="EMBL" id="VAW72549.1"/>
    </source>
</evidence>
<reference evidence="1" key="1">
    <citation type="submission" date="2018-06" db="EMBL/GenBank/DDBJ databases">
        <authorList>
            <person name="Zhirakovskaya E."/>
        </authorList>
    </citation>
    <scope>NUCLEOTIDE SEQUENCE</scope>
</reference>
<gene>
    <name evidence="1" type="ORF">MNBD_GAMMA15-1543</name>
</gene>
<dbReference type="AlphaFoldDB" id="A0A3B0YEG1"/>
<dbReference type="EMBL" id="UOFN01000002">
    <property type="protein sequence ID" value="VAW72549.1"/>
    <property type="molecule type" value="Genomic_DNA"/>
</dbReference>